<keyword evidence="1" id="KW-0695">RNA-directed DNA polymerase</keyword>
<proteinExistence type="predicted"/>
<dbReference type="PANTHER" id="PTHR33116">
    <property type="entry name" value="REVERSE TRANSCRIPTASE ZINC-BINDING DOMAIN-CONTAINING PROTEIN-RELATED-RELATED"/>
    <property type="match status" value="1"/>
</dbReference>
<evidence type="ECO:0000313" key="1">
    <source>
        <dbReference type="EMBL" id="GEU29040.1"/>
    </source>
</evidence>
<accession>A0A699GHD1</accession>
<keyword evidence="1" id="KW-0808">Transferase</keyword>
<reference evidence="1" key="1">
    <citation type="journal article" date="2019" name="Sci. Rep.">
        <title>Draft genome of Tanacetum cinerariifolium, the natural source of mosquito coil.</title>
        <authorList>
            <person name="Yamashiro T."/>
            <person name="Shiraishi A."/>
            <person name="Satake H."/>
            <person name="Nakayama K."/>
        </authorList>
    </citation>
    <scope>NUCLEOTIDE SEQUENCE</scope>
</reference>
<comment type="caution">
    <text evidence="1">The sequence shown here is derived from an EMBL/GenBank/DDBJ whole genome shotgun (WGS) entry which is preliminary data.</text>
</comment>
<dbReference type="GO" id="GO:0003964">
    <property type="term" value="F:RNA-directed DNA polymerase activity"/>
    <property type="evidence" value="ECO:0007669"/>
    <property type="project" value="UniProtKB-KW"/>
</dbReference>
<protein>
    <submittedName>
        <fullName evidence="1">RNA-directed DNA polymerase, eukaryota, reverse transcriptase zinc-binding domain protein</fullName>
    </submittedName>
</protein>
<dbReference type="AlphaFoldDB" id="A0A699GHD1"/>
<organism evidence="1">
    <name type="scientific">Tanacetum cinerariifolium</name>
    <name type="common">Dalmatian daisy</name>
    <name type="synonym">Chrysanthemum cinerariifolium</name>
    <dbReference type="NCBI Taxonomy" id="118510"/>
    <lineage>
        <taxon>Eukaryota</taxon>
        <taxon>Viridiplantae</taxon>
        <taxon>Streptophyta</taxon>
        <taxon>Embryophyta</taxon>
        <taxon>Tracheophyta</taxon>
        <taxon>Spermatophyta</taxon>
        <taxon>Magnoliopsida</taxon>
        <taxon>eudicotyledons</taxon>
        <taxon>Gunneridae</taxon>
        <taxon>Pentapetalae</taxon>
        <taxon>asterids</taxon>
        <taxon>campanulids</taxon>
        <taxon>Asterales</taxon>
        <taxon>Asteraceae</taxon>
        <taxon>Asteroideae</taxon>
        <taxon>Anthemideae</taxon>
        <taxon>Anthemidinae</taxon>
        <taxon>Tanacetum</taxon>
    </lineage>
</organism>
<keyword evidence="1" id="KW-0548">Nucleotidyltransferase</keyword>
<name>A0A699GHD1_TANCI</name>
<gene>
    <name evidence="1" type="ORF">Tci_001018</name>
</gene>
<dbReference type="EMBL" id="BKCJ010000039">
    <property type="protein sequence ID" value="GEU29040.1"/>
    <property type="molecule type" value="Genomic_DNA"/>
</dbReference>
<sequence>MSNLSQKHKDVNDVDEFDAIRVHMDDKVEESREIGDSSKEKVLEEGECVDELIHRDTKDFDKNLQKLDRIMEKLKEAQSKVDADPFNLAKRENAVNLGNEYSQAAEDELKLLHQKAKIRWLEEGDRNTSYFHNILEARKYKSRIESICCEDGKRVEGSLINDQFVQHFQTFLRSSFHVTPLSSMGDISLLKLTETEATEMIKNVSDKEIKEALFDIDSSKAAGLDGEGILWEWEILGEINATLISLVPKFDTPNKRSQTRRSYFSLSFHTCNGGFNMIMVKHINEDGKFKYYHGCKEIKLTHMCFADDLMVLCNGDTDSLQVVKKTWDEFSSVSSLFPNLNKSTIFFGSLNERMKEDMLKILPFKCGNLPMRYVGVPLLAKRLGVKDCQCLIKRKAKVAWKIMCRPKEQGGLGFKPLQKWNAVLLISQLWKLIDKRESLWVKWVNTVKLKGKSIWEAECTNNDSH</sequence>
<dbReference type="PANTHER" id="PTHR33116:SF84">
    <property type="entry name" value="RNA-DIRECTED DNA POLYMERASE"/>
    <property type="match status" value="1"/>
</dbReference>